<dbReference type="GO" id="GO:0006508">
    <property type="term" value="P:proteolysis"/>
    <property type="evidence" value="ECO:0007669"/>
    <property type="project" value="InterPro"/>
</dbReference>
<accession>A0A1M6E190</accession>
<dbReference type="SUPFAM" id="SSF53474">
    <property type="entry name" value="alpha/beta-Hydrolases"/>
    <property type="match status" value="1"/>
</dbReference>
<organism evidence="4 5">
    <name type="scientific">Tessaracoccus bendigoensis DSM 12906</name>
    <dbReference type="NCBI Taxonomy" id="1123357"/>
    <lineage>
        <taxon>Bacteria</taxon>
        <taxon>Bacillati</taxon>
        <taxon>Actinomycetota</taxon>
        <taxon>Actinomycetes</taxon>
        <taxon>Propionibacteriales</taxon>
        <taxon>Propionibacteriaceae</taxon>
        <taxon>Tessaracoccus</taxon>
    </lineage>
</organism>
<dbReference type="EMBL" id="FQZG01000015">
    <property type="protein sequence ID" value="SHI79284.1"/>
    <property type="molecule type" value="Genomic_DNA"/>
</dbReference>
<evidence type="ECO:0000313" key="5">
    <source>
        <dbReference type="Proteomes" id="UP000184512"/>
    </source>
</evidence>
<dbReference type="Pfam" id="PF00326">
    <property type="entry name" value="Peptidase_S9"/>
    <property type="match status" value="1"/>
</dbReference>
<keyword evidence="5" id="KW-1185">Reference proteome</keyword>
<dbReference type="GO" id="GO:0004177">
    <property type="term" value="F:aminopeptidase activity"/>
    <property type="evidence" value="ECO:0007669"/>
    <property type="project" value="UniProtKB-KW"/>
</dbReference>
<dbReference type="GO" id="GO:0004252">
    <property type="term" value="F:serine-type endopeptidase activity"/>
    <property type="evidence" value="ECO:0007669"/>
    <property type="project" value="TreeGrafter"/>
</dbReference>
<keyword evidence="4" id="KW-0031">Aminopeptidase</keyword>
<sequence>MPSGRVGCMSETPKSPWQDLETYVTIPRLVGLTLSHDGSTLIAAVQGPDAEKTAYTTSLWAVDPAGERRAVRRTRSVKGEAASAFLRDGSLVFTSKRDVPAVGEDKPKDSTNALWCLPSDGGEAYVLARRDGGYGSILTNADDDNVVLGVLMFDGAADDEADAAKREQRSKRKVSAILHDGYPVRYWDHDLGPEHPRLRLAPVEGDVVGDLTLGGPRDLTGDVGAALGDAALSRGGQTLVAEWKRSAAHGVTVSEVVRIDLATGERTVIAAEDGVEFGSPVVSDDGRLVAVVRSLDSTPTKAVDSKLWLVDLATGESRFVAEGWDRWGHPVAFSPDASTLYVVADEDGAAPVFAVDVATGGVRRLTEEGAHHNVLRSPDGSTLYALRSSYSNPGDIVAIDVDTATTRVLRSPVAYPELPGRVERVETTAADGTRVPGWLIVPDGTTDEAPAPLTLWVHGGPLGSWNAWSWRWCPWLLVARGQAVLLPDPALSTGYGLDYIQRGWGRWGAEPFTDIMALTDAVEARPDIRDDASVMMGGSFGGYMANWIATHTDRFKGIVSHASLWNLTAFGPSTDAAWYWSRELSPEMLEANSPHRFAGDIVTPMLVIHGDLDYRVPISEGLALWWSLNEKFDGDPAEFPHRFLYFPDENHWILTPQHAVVWYETVLGFADAVREGRLLERPAIL</sequence>
<evidence type="ECO:0000256" key="1">
    <source>
        <dbReference type="ARBA" id="ARBA00022729"/>
    </source>
</evidence>
<name>A0A1M6E190_9ACTN</name>
<keyword evidence="1" id="KW-0732">Signal</keyword>
<dbReference type="Gene3D" id="2.120.10.30">
    <property type="entry name" value="TolB, C-terminal domain"/>
    <property type="match status" value="1"/>
</dbReference>
<keyword evidence="2" id="KW-0378">Hydrolase</keyword>
<dbReference type="InterPro" id="IPR001375">
    <property type="entry name" value="Peptidase_S9_cat"/>
</dbReference>
<dbReference type="InterPro" id="IPR029058">
    <property type="entry name" value="AB_hydrolase_fold"/>
</dbReference>
<keyword evidence="4" id="KW-0645">Protease</keyword>
<dbReference type="PANTHER" id="PTHR42776:SF13">
    <property type="entry name" value="DIPEPTIDYL-PEPTIDASE 5"/>
    <property type="match status" value="1"/>
</dbReference>
<protein>
    <submittedName>
        <fullName evidence="4">Dipeptidyl aminopeptidase/acylaminoacyl peptidase</fullName>
    </submittedName>
</protein>
<dbReference type="InterPro" id="IPR011042">
    <property type="entry name" value="6-blade_b-propeller_TolB-like"/>
</dbReference>
<dbReference type="STRING" id="1123357.SAMN02745244_01069"/>
<evidence type="ECO:0000313" key="4">
    <source>
        <dbReference type="EMBL" id="SHI79284.1"/>
    </source>
</evidence>
<evidence type="ECO:0000256" key="2">
    <source>
        <dbReference type="ARBA" id="ARBA00022801"/>
    </source>
</evidence>
<dbReference type="SUPFAM" id="SSF82171">
    <property type="entry name" value="DPP6 N-terminal domain-like"/>
    <property type="match status" value="1"/>
</dbReference>
<proteinExistence type="predicted"/>
<evidence type="ECO:0000259" key="3">
    <source>
        <dbReference type="Pfam" id="PF00326"/>
    </source>
</evidence>
<dbReference type="AlphaFoldDB" id="A0A1M6E190"/>
<gene>
    <name evidence="4" type="ORF">SAMN02745244_01069</name>
</gene>
<dbReference type="Proteomes" id="UP000184512">
    <property type="component" value="Unassembled WGS sequence"/>
</dbReference>
<dbReference type="PANTHER" id="PTHR42776">
    <property type="entry name" value="SERINE PEPTIDASE S9 FAMILY MEMBER"/>
    <property type="match status" value="1"/>
</dbReference>
<feature type="domain" description="Peptidase S9 prolyl oligopeptidase catalytic" evidence="3">
    <location>
        <begin position="468"/>
        <end position="672"/>
    </location>
</feature>
<dbReference type="Gene3D" id="3.40.50.1820">
    <property type="entry name" value="alpha/beta hydrolase"/>
    <property type="match status" value="1"/>
</dbReference>
<reference evidence="4 5" key="1">
    <citation type="submission" date="2016-11" db="EMBL/GenBank/DDBJ databases">
        <authorList>
            <person name="Jaros S."/>
            <person name="Januszkiewicz K."/>
            <person name="Wedrychowicz H."/>
        </authorList>
    </citation>
    <scope>NUCLEOTIDE SEQUENCE [LARGE SCALE GENOMIC DNA]</scope>
    <source>
        <strain evidence="4 5">DSM 12906</strain>
    </source>
</reference>